<accession>A0A9P6UWF9</accession>
<dbReference type="GO" id="GO:0004577">
    <property type="term" value="F:N-acetylglucosaminyldiphosphodolichol N-acetylglucosaminyltransferase activity"/>
    <property type="evidence" value="ECO:0007669"/>
    <property type="project" value="UniProtKB-EC"/>
</dbReference>
<keyword evidence="13 29" id="KW-0808">Transferase</keyword>
<dbReference type="HAMAP" id="MF_00038">
    <property type="entry name" value="MraY"/>
    <property type="match status" value="1"/>
</dbReference>
<comment type="caution">
    <text evidence="32">The sequence shown here is derived from an EMBL/GenBank/DDBJ whole genome shotgun (WGS) entry which is preliminary data.</text>
</comment>
<keyword evidence="23" id="KW-0804">Transcription</keyword>
<evidence type="ECO:0000256" key="10">
    <source>
        <dbReference type="ARBA" id="ARBA00022519"/>
    </source>
</evidence>
<dbReference type="GO" id="GO:0008963">
    <property type="term" value="F:phospho-N-acetylmuramoyl-pentapeptide-transferase activity"/>
    <property type="evidence" value="ECO:0007669"/>
    <property type="project" value="InterPro"/>
</dbReference>
<dbReference type="NCBIfam" id="TIGR02209">
    <property type="entry name" value="ftsL_broad"/>
    <property type="match status" value="1"/>
</dbReference>
<dbReference type="NCBIfam" id="TIGR00006">
    <property type="entry name" value="16S rRNA (cytosine(1402)-N(4))-methyltransferase RsmH"/>
    <property type="match status" value="1"/>
</dbReference>
<reference evidence="32" key="1">
    <citation type="journal article" date="2020" name="Fungal Divers.">
        <title>Resolving the Mortierellaceae phylogeny through synthesis of multi-gene phylogenetics and phylogenomics.</title>
        <authorList>
            <person name="Vandepol N."/>
            <person name="Liber J."/>
            <person name="Desiro A."/>
            <person name="Na H."/>
            <person name="Kennedy M."/>
            <person name="Barry K."/>
            <person name="Grigoriev I.V."/>
            <person name="Miller A.N."/>
            <person name="O'Donnell K."/>
            <person name="Stajich J.E."/>
            <person name="Bonito G."/>
        </authorList>
    </citation>
    <scope>NUCLEOTIDE SEQUENCE</scope>
    <source>
        <strain evidence="32">NVP60</strain>
    </source>
</reference>
<evidence type="ECO:0000256" key="2">
    <source>
        <dbReference type="ARBA" id="ARBA00004496"/>
    </source>
</evidence>
<evidence type="ECO:0000256" key="30">
    <source>
        <dbReference type="SAM" id="Phobius"/>
    </source>
</evidence>
<dbReference type="EC" id="2.4.1.141" evidence="29"/>
<dbReference type="Pfam" id="PF01098">
    <property type="entry name" value="FTSW_RODA_SPOVE"/>
    <property type="match status" value="1"/>
</dbReference>
<dbReference type="Pfam" id="PF00905">
    <property type="entry name" value="Transpeptidase"/>
    <property type="match status" value="1"/>
</dbReference>
<evidence type="ECO:0000256" key="11">
    <source>
        <dbReference type="ARBA" id="ARBA00022618"/>
    </source>
</evidence>
<dbReference type="CDD" id="cd03785">
    <property type="entry name" value="GT28_MurG"/>
    <property type="match status" value="1"/>
</dbReference>
<dbReference type="PANTHER" id="PTHR23135:SF4">
    <property type="entry name" value="UDP-N-ACETYLMURAMOYL-L-ALANYL-D-GLUTAMATE--2,6-DIAMINOPIMELATE LIGASE MURE HOMOLOG, CHLOROPLASTIC"/>
    <property type="match status" value="1"/>
</dbReference>
<dbReference type="PANTHER" id="PTHR23135">
    <property type="entry name" value="MUR LIGASE FAMILY MEMBER"/>
    <property type="match status" value="1"/>
</dbReference>
<dbReference type="Pfam" id="PF08245">
    <property type="entry name" value="Mur_ligase_M"/>
    <property type="match status" value="3"/>
</dbReference>
<dbReference type="InterPro" id="IPR035642">
    <property type="entry name" value="MraZ_N"/>
</dbReference>
<dbReference type="InterPro" id="IPR036138">
    <property type="entry name" value="PBP_dimer_sf"/>
</dbReference>
<dbReference type="InterPro" id="IPR029063">
    <property type="entry name" value="SAM-dependent_MTases_sf"/>
</dbReference>
<dbReference type="Gene3D" id="1.10.150.170">
    <property type="entry name" value="Putative methyltransferase TM0872, insert domain"/>
    <property type="match status" value="1"/>
</dbReference>
<dbReference type="SUPFAM" id="SSF81799">
    <property type="entry name" value="Putative methyltransferase TM0872, insert domain"/>
    <property type="match status" value="1"/>
</dbReference>
<keyword evidence="14 30" id="KW-0812">Transmembrane</keyword>
<dbReference type="Gene3D" id="3.40.50.720">
    <property type="entry name" value="NAD(P)-binding Rossmann-like Domain"/>
    <property type="match status" value="1"/>
</dbReference>
<dbReference type="InterPro" id="IPR018480">
    <property type="entry name" value="PNAcMuramoyl-5peptid_Trfase_CS"/>
</dbReference>
<dbReference type="HAMAP" id="MF_00910">
    <property type="entry name" value="FtsL"/>
    <property type="match status" value="1"/>
</dbReference>
<dbReference type="Proteomes" id="UP000823405">
    <property type="component" value="Unassembled WGS sequence"/>
</dbReference>
<dbReference type="GO" id="GO:0071555">
    <property type="term" value="P:cell wall organization"/>
    <property type="evidence" value="ECO:0007669"/>
    <property type="project" value="UniProtKB-KW"/>
</dbReference>
<evidence type="ECO:0000256" key="26">
    <source>
        <dbReference type="ARBA" id="ARBA00023316"/>
    </source>
</evidence>
<evidence type="ECO:0000256" key="8">
    <source>
        <dbReference type="ARBA" id="ARBA00022475"/>
    </source>
</evidence>
<dbReference type="Gene3D" id="3.40.1390.10">
    <property type="entry name" value="MurE/MurF, N-terminal domain"/>
    <property type="match status" value="2"/>
</dbReference>
<dbReference type="Gene3D" id="3.40.710.10">
    <property type="entry name" value="DD-peptidase/beta-lactamase superfamily"/>
    <property type="match status" value="1"/>
</dbReference>
<comment type="similarity">
    <text evidence="29">Belongs to the glycosyltransferase 28 family.</text>
</comment>
<keyword evidence="18" id="KW-0573">Peptidoglycan synthesis</keyword>
<dbReference type="GO" id="GO:0003677">
    <property type="term" value="F:DNA binding"/>
    <property type="evidence" value="ECO:0007669"/>
    <property type="project" value="UniProtKB-KW"/>
</dbReference>
<dbReference type="InterPro" id="IPR023397">
    <property type="entry name" value="SAM-dep_MeTrfase_MraW_recog"/>
</dbReference>
<evidence type="ECO:0000256" key="20">
    <source>
        <dbReference type="ARBA" id="ARBA00023015"/>
    </source>
</evidence>
<dbReference type="GO" id="GO:0000917">
    <property type="term" value="P:division septum assembly"/>
    <property type="evidence" value="ECO:0007669"/>
    <property type="project" value="UniProtKB-KW"/>
</dbReference>
<dbReference type="OrthoDB" id="16290at2759"/>
<feature type="transmembrane region" description="Helical" evidence="30">
    <location>
        <begin position="2986"/>
        <end position="3004"/>
    </location>
</feature>
<comment type="similarity">
    <text evidence="5">Belongs to the glycosyltransferase 4 family. MraY subfamily.</text>
</comment>
<dbReference type="HAMAP" id="MF_00033">
    <property type="entry name" value="MurG"/>
    <property type="match status" value="1"/>
</dbReference>
<dbReference type="NCBIfam" id="TIGR00445">
    <property type="entry name" value="mraY"/>
    <property type="match status" value="1"/>
</dbReference>
<dbReference type="GO" id="GO:0005783">
    <property type="term" value="C:endoplasmic reticulum"/>
    <property type="evidence" value="ECO:0007669"/>
    <property type="project" value="UniProtKB-SubCell"/>
</dbReference>
<feature type="transmembrane region" description="Helical" evidence="30">
    <location>
        <begin position="3102"/>
        <end position="3119"/>
    </location>
</feature>
<dbReference type="NCBIfam" id="TIGR00242">
    <property type="entry name" value="division/cell wall cluster transcriptional repressor MraZ"/>
    <property type="match status" value="1"/>
</dbReference>
<dbReference type="InterPro" id="IPR013437">
    <property type="entry name" value="FtsW"/>
</dbReference>
<dbReference type="NCBIfam" id="TIGR01085">
    <property type="entry name" value="murE"/>
    <property type="match status" value="1"/>
</dbReference>
<dbReference type="InterPro" id="IPR003524">
    <property type="entry name" value="PNAcMuramoyl-5peptid_Trfase"/>
</dbReference>
<dbReference type="GO" id="GO:0003700">
    <property type="term" value="F:DNA-binding transcription factor activity"/>
    <property type="evidence" value="ECO:0007669"/>
    <property type="project" value="InterPro"/>
</dbReference>
<keyword evidence="8" id="KW-1003">Cell membrane</keyword>
<keyword evidence="19 30" id="KW-1133">Transmembrane helix</keyword>
<dbReference type="SUPFAM" id="SSF53756">
    <property type="entry name" value="UDP-Glycosyltransferase/glycogen phosphorylase"/>
    <property type="match status" value="1"/>
</dbReference>
<keyword evidence="21" id="KW-0238">DNA-binding</keyword>
<evidence type="ECO:0000256" key="27">
    <source>
        <dbReference type="ARBA" id="ARBA00024804"/>
    </source>
</evidence>
<dbReference type="InterPro" id="IPR037532">
    <property type="entry name" value="FtsI_transpept"/>
</dbReference>
<dbReference type="Pfam" id="PF00953">
    <property type="entry name" value="Glycos_transf_4"/>
    <property type="match status" value="1"/>
</dbReference>
<keyword evidence="26" id="KW-0961">Cell wall biogenesis/degradation</keyword>
<dbReference type="InterPro" id="IPR038619">
    <property type="entry name" value="MraZ_sf"/>
</dbReference>
<dbReference type="Gene3D" id="3.40.1190.10">
    <property type="entry name" value="Mur-like, catalytic domain"/>
    <property type="match status" value="3"/>
</dbReference>
<feature type="transmembrane region" description="Helical" evidence="30">
    <location>
        <begin position="2327"/>
        <end position="2344"/>
    </location>
</feature>
<feature type="domain" description="SpoVT-AbrB" evidence="31">
    <location>
        <begin position="79"/>
        <end position="122"/>
    </location>
</feature>
<dbReference type="Pfam" id="PF02381">
    <property type="entry name" value="MraZ"/>
    <property type="match status" value="2"/>
</dbReference>
<dbReference type="GO" id="GO:0008955">
    <property type="term" value="F:peptidoglycan glycosyltransferase activity"/>
    <property type="evidence" value="ECO:0007669"/>
    <property type="project" value="InterPro"/>
</dbReference>
<evidence type="ECO:0000313" key="32">
    <source>
        <dbReference type="EMBL" id="KAG0322706.1"/>
    </source>
</evidence>
<dbReference type="HAMAP" id="MF_02019">
    <property type="entry name" value="MurF"/>
    <property type="match status" value="1"/>
</dbReference>
<dbReference type="InterPro" id="IPR036615">
    <property type="entry name" value="Mur_ligase_C_dom_sf"/>
</dbReference>
<keyword evidence="9" id="KW-0963">Cytoplasm</keyword>
<organism evidence="32 33">
    <name type="scientific">Linnemannia gamsii</name>
    <dbReference type="NCBI Taxonomy" id="64522"/>
    <lineage>
        <taxon>Eukaryota</taxon>
        <taxon>Fungi</taxon>
        <taxon>Fungi incertae sedis</taxon>
        <taxon>Mucoromycota</taxon>
        <taxon>Mortierellomycotina</taxon>
        <taxon>Mortierellomycetes</taxon>
        <taxon>Mortierellales</taxon>
        <taxon>Mortierellaceae</taxon>
        <taxon>Linnemannia</taxon>
    </lineage>
</organism>
<dbReference type="InterPro" id="IPR007159">
    <property type="entry name" value="SpoVT-AbrB_dom"/>
</dbReference>
<dbReference type="Gene3D" id="3.90.190.20">
    <property type="entry name" value="Mur ligase, C-terminal domain"/>
    <property type="match status" value="3"/>
</dbReference>
<dbReference type="NCBIfam" id="NF001126">
    <property type="entry name" value="PRK00139.1-4"/>
    <property type="match status" value="1"/>
</dbReference>
<dbReference type="HAMAP" id="MF_02080">
    <property type="entry name" value="FtsI_transpept"/>
    <property type="match status" value="1"/>
</dbReference>
<dbReference type="GO" id="GO:0008360">
    <property type="term" value="P:regulation of cell shape"/>
    <property type="evidence" value="ECO:0007669"/>
    <property type="project" value="UniProtKB-KW"/>
</dbReference>
<keyword evidence="29" id="KW-0328">Glycosyltransferase</keyword>
<gene>
    <name evidence="29" type="primary">ALG13</name>
    <name evidence="32" type="ORF">BGZ97_004702</name>
</gene>
<evidence type="ECO:0000256" key="18">
    <source>
        <dbReference type="ARBA" id="ARBA00022984"/>
    </source>
</evidence>
<feature type="transmembrane region" description="Helical" evidence="30">
    <location>
        <begin position="3079"/>
        <end position="3096"/>
    </location>
</feature>
<dbReference type="HAMAP" id="MF_01008">
    <property type="entry name" value="MraZ"/>
    <property type="match status" value="1"/>
</dbReference>
<keyword evidence="29" id="KW-0256">Endoplasmic reticulum</keyword>
<evidence type="ECO:0000256" key="5">
    <source>
        <dbReference type="ARBA" id="ARBA00005583"/>
    </source>
</evidence>
<evidence type="ECO:0000256" key="6">
    <source>
        <dbReference type="ARBA" id="ARBA00005898"/>
    </source>
</evidence>
<dbReference type="SUPFAM" id="SSF53244">
    <property type="entry name" value="MurD-like peptide ligases, peptide-binding domain"/>
    <property type="match status" value="3"/>
</dbReference>
<dbReference type="InterPro" id="IPR003444">
    <property type="entry name" value="MraZ"/>
</dbReference>
<dbReference type="Gene3D" id="3.90.1310.10">
    <property type="entry name" value="Penicillin-binding protein 2a (Domain 2)"/>
    <property type="match status" value="1"/>
</dbReference>
<keyword evidence="15" id="KW-0677">Repeat</keyword>
<dbReference type="GO" id="GO:0008658">
    <property type="term" value="F:penicillin binding"/>
    <property type="evidence" value="ECO:0007669"/>
    <property type="project" value="InterPro"/>
</dbReference>
<evidence type="ECO:0000256" key="21">
    <source>
        <dbReference type="ARBA" id="ARBA00023125"/>
    </source>
</evidence>
<dbReference type="InterPro" id="IPR013221">
    <property type="entry name" value="Mur_ligase_cen"/>
</dbReference>
<comment type="function">
    <text evidence="27 29">Involved in protein N-glycosylation. Essential for the second step of the dolichol-linked oligosaccharide pathway.</text>
</comment>
<name>A0A9P6UWF9_9FUNG</name>
<dbReference type="Pfam" id="PF04101">
    <property type="entry name" value="Glyco_tran_28_C"/>
    <property type="match status" value="1"/>
</dbReference>
<dbReference type="GO" id="GO:0008168">
    <property type="term" value="F:methyltransferase activity"/>
    <property type="evidence" value="ECO:0007669"/>
    <property type="project" value="InterPro"/>
</dbReference>
<dbReference type="Pfam" id="PF21799">
    <property type="entry name" value="MurD-like_N"/>
    <property type="match status" value="1"/>
</dbReference>
<dbReference type="InterPro" id="IPR000713">
    <property type="entry name" value="Mur_ligase_N"/>
</dbReference>
<dbReference type="GO" id="GO:0047480">
    <property type="term" value="F:UDP-N-acetylmuramoyl-tripeptide-D-alanyl-D-alanine ligase activity"/>
    <property type="evidence" value="ECO:0007669"/>
    <property type="project" value="InterPro"/>
</dbReference>
<keyword evidence="17" id="KW-0133">Cell shape</keyword>
<evidence type="ECO:0000256" key="15">
    <source>
        <dbReference type="ARBA" id="ARBA00022737"/>
    </source>
</evidence>
<dbReference type="InterPro" id="IPR035911">
    <property type="entry name" value="MurE/MurF_N"/>
</dbReference>
<dbReference type="GO" id="GO:0006508">
    <property type="term" value="P:proteolysis"/>
    <property type="evidence" value="ECO:0007669"/>
    <property type="project" value="UniProtKB-KW"/>
</dbReference>
<feature type="transmembrane region" description="Helical" evidence="30">
    <location>
        <begin position="2945"/>
        <end position="2966"/>
    </location>
</feature>
<dbReference type="InterPro" id="IPR007235">
    <property type="entry name" value="Glyco_trans_28_C"/>
</dbReference>
<evidence type="ECO:0000256" key="9">
    <source>
        <dbReference type="ARBA" id="ARBA00022490"/>
    </source>
</evidence>
<dbReference type="InterPro" id="IPR035644">
    <property type="entry name" value="MraZ_C"/>
</dbReference>
<dbReference type="HAMAP" id="MF_00639">
    <property type="entry name" value="MurD"/>
    <property type="match status" value="1"/>
</dbReference>
<evidence type="ECO:0000256" key="13">
    <source>
        <dbReference type="ARBA" id="ARBA00022679"/>
    </source>
</evidence>
<dbReference type="InterPro" id="IPR005761">
    <property type="entry name" value="UDP-N-AcMur-Glu-dNH2Pim_ligase"/>
</dbReference>
<dbReference type="Gene3D" id="3.40.50.150">
    <property type="entry name" value="Vaccinia Virus protein VP39"/>
    <property type="match status" value="1"/>
</dbReference>
<dbReference type="Pfam" id="PF01225">
    <property type="entry name" value="Mur_ligase"/>
    <property type="match status" value="1"/>
</dbReference>
<keyword evidence="24" id="KW-0717">Septation</keyword>
<evidence type="ECO:0000313" key="33">
    <source>
        <dbReference type="Proteomes" id="UP000823405"/>
    </source>
</evidence>
<keyword evidence="16" id="KW-0378">Hydrolase</keyword>
<comment type="pathway">
    <text evidence="4">Cell wall biogenesis; peptidoglycan biosynthesis.</text>
</comment>
<evidence type="ECO:0000256" key="25">
    <source>
        <dbReference type="ARBA" id="ARBA00023306"/>
    </source>
</evidence>
<dbReference type="InterPro" id="IPR036565">
    <property type="entry name" value="Mur-like_cat_sf"/>
</dbReference>
<dbReference type="SUPFAM" id="SSF53623">
    <property type="entry name" value="MurD-like peptide ligases, catalytic domain"/>
    <property type="match status" value="3"/>
</dbReference>
<dbReference type="CDD" id="cd06852">
    <property type="entry name" value="GT_MraY"/>
    <property type="match status" value="1"/>
</dbReference>
<dbReference type="InterPro" id="IPR011922">
    <property type="entry name" value="Cell_div_FtsL"/>
</dbReference>
<dbReference type="Gene3D" id="3.30.450.330">
    <property type="match status" value="1"/>
</dbReference>
<dbReference type="Pfam" id="PF02875">
    <property type="entry name" value="Mur_ligase_C"/>
    <property type="match status" value="3"/>
</dbReference>
<feature type="transmembrane region" description="Helical" evidence="30">
    <location>
        <begin position="2091"/>
        <end position="2110"/>
    </location>
</feature>
<feature type="transmembrane region" description="Helical" evidence="30">
    <location>
        <begin position="2131"/>
        <end position="2156"/>
    </location>
</feature>
<feature type="transmembrane region" description="Helical" evidence="30">
    <location>
        <begin position="3010"/>
        <end position="3030"/>
    </location>
</feature>
<evidence type="ECO:0000256" key="29">
    <source>
        <dbReference type="RuleBase" id="RU362128"/>
    </source>
</evidence>
<dbReference type="HAMAP" id="MF_00208">
    <property type="entry name" value="MurE"/>
    <property type="match status" value="1"/>
</dbReference>
<dbReference type="InterPro" id="IPR012338">
    <property type="entry name" value="Beta-lactam/transpept-like"/>
</dbReference>
<feature type="transmembrane region" description="Helical" evidence="30">
    <location>
        <begin position="2436"/>
        <end position="2460"/>
    </location>
</feature>
<dbReference type="InterPro" id="IPR006009">
    <property type="entry name" value="GlcNAc_MurG"/>
</dbReference>
<dbReference type="InterPro" id="IPR002903">
    <property type="entry name" value="RsmH"/>
</dbReference>
<evidence type="ECO:0000259" key="31">
    <source>
        <dbReference type="PROSITE" id="PS51740"/>
    </source>
</evidence>
<feature type="transmembrane region" description="Helical" evidence="30">
    <location>
        <begin position="2162"/>
        <end position="2179"/>
    </location>
</feature>
<evidence type="ECO:0000256" key="24">
    <source>
        <dbReference type="ARBA" id="ARBA00023210"/>
    </source>
</evidence>
<dbReference type="InterPro" id="IPR001182">
    <property type="entry name" value="FtsW/RodA"/>
</dbReference>
<dbReference type="InterPro" id="IPR005762">
    <property type="entry name" value="MurD"/>
</dbReference>
<feature type="transmembrane region" description="Helical" evidence="30">
    <location>
        <begin position="2351"/>
        <end position="2372"/>
    </location>
</feature>
<feature type="transmembrane region" description="Helical" evidence="30">
    <location>
        <begin position="3126"/>
        <end position="3144"/>
    </location>
</feature>
<dbReference type="NCBIfam" id="TIGR01143">
    <property type="entry name" value="murF"/>
    <property type="match status" value="1"/>
</dbReference>
<dbReference type="InterPro" id="IPR000715">
    <property type="entry name" value="Glycosyl_transferase_4"/>
</dbReference>
<keyword evidence="10" id="KW-0997">Cell inner membrane</keyword>
<evidence type="ECO:0000256" key="7">
    <source>
        <dbReference type="ARBA" id="ARBA00011198"/>
    </source>
</evidence>
<keyword evidence="12" id="KW-0645">Protease</keyword>
<dbReference type="GO" id="GO:0008233">
    <property type="term" value="F:peptidase activity"/>
    <property type="evidence" value="ECO:0007669"/>
    <property type="project" value="UniProtKB-KW"/>
</dbReference>
<dbReference type="InterPro" id="IPR001460">
    <property type="entry name" value="PCN-bd_Tpept"/>
</dbReference>
<dbReference type="NCBIfam" id="TIGR02614">
    <property type="entry name" value="ftsW"/>
    <property type="match status" value="1"/>
</dbReference>
<dbReference type="NCBIfam" id="NF008896">
    <property type="entry name" value="PRK11929.1"/>
    <property type="match status" value="1"/>
</dbReference>
<evidence type="ECO:0000256" key="22">
    <source>
        <dbReference type="ARBA" id="ARBA00023136"/>
    </source>
</evidence>
<comment type="similarity">
    <text evidence="6">Belongs to the MurCDEF family. MurE subfamily.</text>
</comment>
<dbReference type="HAMAP" id="MF_00913">
    <property type="entry name" value="PGT_FtsW_proteobact"/>
    <property type="match status" value="1"/>
</dbReference>
<dbReference type="PROSITE" id="PS01347">
    <property type="entry name" value="MRAY_1"/>
    <property type="match status" value="1"/>
</dbReference>
<evidence type="ECO:0000256" key="3">
    <source>
        <dbReference type="ARBA" id="ARBA00004651"/>
    </source>
</evidence>
<dbReference type="SUPFAM" id="SSF63418">
    <property type="entry name" value="MurE/MurF N-terminal domain"/>
    <property type="match status" value="2"/>
</dbReference>
<evidence type="ECO:0000256" key="1">
    <source>
        <dbReference type="ARBA" id="ARBA00004401"/>
    </source>
</evidence>
<dbReference type="Pfam" id="PF03717">
    <property type="entry name" value="PBP_dimer"/>
    <property type="match status" value="1"/>
</dbReference>
<dbReference type="Pfam" id="PF01795">
    <property type="entry name" value="Methyltransf_5"/>
    <property type="match status" value="1"/>
</dbReference>
<dbReference type="EMBL" id="JAAAIN010000022">
    <property type="protein sequence ID" value="KAG0322706.1"/>
    <property type="molecule type" value="Genomic_DNA"/>
</dbReference>
<keyword evidence="33" id="KW-1185">Reference proteome</keyword>
<keyword evidence="11" id="KW-0132">Cell division</keyword>
<comment type="catalytic activity">
    <reaction evidence="28">
        <text>an N-acetyl-alpha-D-glucosaminyl-diphospho-di-trans,poly-cis-dolichol + UDP-N-acetyl-alpha-D-glucosamine = an N,N'-diacetylchitobiosyl-diphospho-di-trans,poly-cis-dolichol + UDP + H(+)</text>
        <dbReference type="Rhea" id="RHEA:23380"/>
        <dbReference type="Rhea" id="RHEA-COMP:19507"/>
        <dbReference type="Rhea" id="RHEA-COMP:19510"/>
        <dbReference type="ChEBI" id="CHEBI:15378"/>
        <dbReference type="ChEBI" id="CHEBI:57269"/>
        <dbReference type="ChEBI" id="CHEBI:57705"/>
        <dbReference type="ChEBI" id="CHEBI:58223"/>
        <dbReference type="ChEBI" id="CHEBI:58427"/>
        <dbReference type="EC" id="2.4.1.141"/>
    </reaction>
</comment>
<keyword evidence="25" id="KW-0131">Cell cycle</keyword>
<dbReference type="HAMAP" id="MF_01007">
    <property type="entry name" value="16SrRNA_methyltr_H"/>
    <property type="match status" value="1"/>
</dbReference>
<feature type="transmembrane region" description="Helical" evidence="30">
    <location>
        <begin position="2255"/>
        <end position="2275"/>
    </location>
</feature>
<dbReference type="SUPFAM" id="SSF51984">
    <property type="entry name" value="MurCD N-terminal domain"/>
    <property type="match status" value="1"/>
</dbReference>
<dbReference type="SUPFAM" id="SSF53335">
    <property type="entry name" value="S-adenosyl-L-methionine-dependent methyltransferases"/>
    <property type="match status" value="1"/>
</dbReference>
<sequence length="3640" mass="394594">MRVFQGASALTLDAKGRMSIPSRYREALQGQAAGRVTMTKHPDGCLLLFPCAEWENFRTKIVALPMDAHWWRRIFLGNASEVELDGTSRVLISPELRSAAALDKEVMLLGMGGCFEIWNAQTYAAKEQAVAVAMQGLRHCTVLLEEAVNALIWRPDGIYIDGTFGRGGHSQLVLERLGADARLVAFDKDPQALLAAQQMTDRRFEIVHSSFANLQDEMAQRGVERVAGILLDLGVSSPQLDDPERGFSFQADGPLDMRMDSSRGESAAQWLARVPQQQLTEVIRDYGEERFAHQIAKAIIARRAQAERLGPITRTRELAEIVASAVKTREPGKNPATRTFQAIRIYLNQELQELEIALAAALTLLEPGGRLVVISFHSLEDRIVKQFLKKHALPPMLDRRLPIRAADLPMPLLKLHGRIRASAAEIALNPRARSALLRALVMCALSVINATDQQRRIFIELDRAQTQERQLRQEWSQLQYQQGALSKISRIESVAQRVLKMRPVSSGWGMKQVSHRAIPFSASPVLSLRLPLWRSKCVVFLLFLGFAALAVRALWIQGPGNDFYQKQGESRYQRTLALPATRGKIFDRNGAVLATSLPVRAIWAIPEDAPSDLADPRLEALGKLLGLSRQALRRKLAEDKSFVYIKRQVPLDLAKQVAALDIPGIYQRKEYQRFYPEGEITAHLVGFTNIEDEGQEGIELSMQKQLLGMPGSRRVIKDRMGRVVEDVDELVSPRDGRDLTLSIDSKLQYIAYTDLKAAVLLNKAKAGAAIVLDAHTGEVLALVNYPAYNPNRRTQLTGAQLRNRVLTDTFEPGSIMKPLTLARALDLKRVAPTTLINTSPGRYKLDNATISDSRDFGVLTVANVLQKSSNIGTTKIALQLKPEEMWDMFTSVGFGQAPEIGFPGAVAGRLRPWQRWRRIEQATMAYGYGISVSLFQIARAYTALAHDGQLLPLTLFKNSDHGNQASERIAGVQVISPQTARQVRQMLEAVIAPGGTAPAAQLADYRAGGKTGTAYKHAKGQYDKSKYRASFVGIAPMSAPRIIVAISIDEPSAGKHFGGQVAAPVFAAIANDTLRALNVTPDKPVQLMAMSGVCELADDKVVDVLGYTLNWLRARVPASANVHADSRAVQSGDIYLSYAVTAEEQRRYFSEAIKLGAGAILWQPGQSESAPISLVEAENFAVSTLAIPNLTELAGPIASEWYGAPSQTLLVIGVTGTNGKTSCSHWVAQALSALDKPCAIMGTLGAGLPGKLVATGFTTPDATQLQRSLAQVRQAGAQAVAIEVSSHGLQQERVNGIAFDTAIFTNLSHDHLDYHGTLENYESVKARLFDWPTLRYAIINCDDAAGARLLTRLHGKVRTIAYGIHEATVASQRMNADGVLRAQDIRSTTAGTVFKVSSSWGEGEITVPMLGTFNVSNLLAVLAVLLTAEVPFEVALAQLARLEPVSGRMQQLGGNMALREPLVVVDYAHTPDALEQALVALRPIAQARGGNLVCVFGCGGNRDTTKRALMGHSAERLADAVVLTSDSPRHEEPAAIIDEILHGMSDPSRAECIEDRARAILRTIRAAACEDVILLAGKGHEMTQEIQGQKFQFSDQDHVRLALAARATQAVAMLIAGAQILGEPDTCFERISTDSRTAGAGDLFIALQGNVFDAHDFLPDVVARGVAAILVSRPPSQVSVPTLCVPDTRQALGALARGWRRKFKLPLVAVTGSNGKTTVKEMLASIFTVAVGEGARLATRGNLNNEVGVPLTLLGLNAVHRLAVVELGVNHPGETAQLAALAEPTIALINNAQREHQEFMTSVEAVAHEHAHVLRALPMEGIAVLPADDVYTSLWRNAASGRRIIDFALASAAAVSGTLCSEGRLAVQTDIGRFELTLPVLGVHNARNALAATAVALAAGVALTAIRLGLEKFQPASGRLVAKVARVGRFAGAMVIDDSYNANPDSMRAAIDVLATRAAPRVLVIGAMGEVGEQGAAFHREVGIYARERGIDAVYALGEATRDVCSAFGAQAKHFNSAEALIKQLLGAGFDASATVLVKGSRFMQMERIVAALGAESIEGQEIKAMLLWLAHWLQHDVSFLRVINYLTLRAVMAAITALVIGLVCGPWVIRKLAKLKMGQAVRQDGPSTHLVKAGTPTMGGVLILIGIAVSTLLWADLTNRFVWIVMLVTFGFGLIGWVDDYRKVVHKNPRGMSSREKYGWQSLIGLFAAVYLACSVSEASNVPVFDFFMAWVRSGLSTDLPARADLLLPFIKSISYPLGLYGFITLTYFVIVGTSNAVNLTDGLDGLVIMPVVLVGGALGIFAYVMGSAVYSKYLLFPHVPGAGELLIFCAAMGGAGLAFLWYNTYPAQVFMGDVGALALGGALGTVAVIVRQEIVLFIMGGVFVVETLSVMIQVVWFKYTKRYYGAGRRLFKMAPLHHHFELSGWRETQVVVRFWIITLMLVLIVLGLGASGLALARWCAHYGCAVRIADTRAEPPKLAALKAEQVAAEFIHGELTPALLDGIELVALSPGISPWHPAFAPLLEVARGRGVPLWGELEFFAQALRALRIEAYQPKLLAITGTNGKTTTTALTGLLCERAGRRVGIAGNIGPSLLECLAEALNAHQLPEIWVLELSSFQLASAYTFAPDAAVILNITQDHLDWHQSLAHYIASKSRIFGAHTMRILNRDDAHTMALVQNSDWGSEASEKNLRNSTQKAARVMSFGLDAPQINGDYGLVQENGMAWLALAESVADSTVPLSPRARPRAKVAEEIVLKRLMPVEALRIRGLHNAANALAALALCRAIDLPLASLMHGLREYHGEPHRVETILSLNGVEFVDDSKGTNVGATVAALNGLARRTVLILGGDGKGQDFAPLAGPVANWCRAVMLIGRDAPRLRQALANTGVPLNEYASLIDATRAAATLAQKGDTVLLSPACASFDMFRDYRHRAQVFRQTLLEYDAPLMWAVITLLGLGLVMVYSASIVMPDAPKYASYQANHFLLRHMVSLSLGMVAAFCVFWVPLKLWDRFASKLFLFALVLLVMVLIPPFGKGVNGAHRWISLGLFNIQPSEIMKLAVTVYAANYTVRKQELMHSLRQGFLPMALAVGCIGALLLLEPDMGAFMVIAVIAMGVLFLGGVNGKWFGGIALTVAGTFTLLIWLSPWRRERIFAYLNPWDERYAQGKAYQLTHSLIAFGRGEWFGVGLGGSVEKLNYLPEAHTDFILAVIGEELGFFGVLAVIVLFYWMVRRAFEIGRQALVLDRVFAGLAAKGIGLWLGAQAFINMGVNLGLLPTKGLTLPLVSYGGSGGTGGHVFPGLAVAHRMRRHGWHVVWLGHPAGMEAALVPKHGIPIEFVRFSGLRGKSLRTKLMLPINLLRAAWQSLRVLAKIKPTVVLGMGGYISFPAGVMAVLSGRPFILHEQNSIAGLANRVLAKIARRVLVAFPDVLPRAEWTGNPLRDALMVLPEPAQRYRQRTGRLRLLVVGGSLGAAALNEVVPRALSALAVDERPHVVHQAGVRQIDAVRANYAAAGLHDHEQIELTPFIEDMAQAYADADLVICRAGAMTIAEIAAVGVAALLVPFPHAVDDHQTTNAAFLSTHGAAVMIQQRELSADKLAAWLQRQTREALSQMAERARLLAKPDAAEQVSKICLAVAEHNKGPL</sequence>
<dbReference type="InterPro" id="IPR004101">
    <property type="entry name" value="Mur_ligase_C"/>
</dbReference>
<dbReference type="SUPFAM" id="SSF89447">
    <property type="entry name" value="AbrB/MazE/MraZ-like"/>
    <property type="match status" value="1"/>
</dbReference>
<dbReference type="InterPro" id="IPR005863">
    <property type="entry name" value="UDP-N-AcMur_synth"/>
</dbReference>
<dbReference type="Pfam" id="PF10555">
    <property type="entry name" value="MraY_sig1"/>
    <property type="match status" value="1"/>
</dbReference>
<evidence type="ECO:0000256" key="19">
    <source>
        <dbReference type="ARBA" id="ARBA00022989"/>
    </source>
</evidence>
<dbReference type="GO" id="GO:0050511">
    <property type="term" value="F:undecaprenyldiphospho-muramoylpentapeptide beta-N-acetylglucosaminyltransferase activity"/>
    <property type="evidence" value="ECO:0007669"/>
    <property type="project" value="InterPro"/>
</dbReference>
<dbReference type="PROSITE" id="PS51740">
    <property type="entry name" value="SPOVT_ABRB"/>
    <property type="match status" value="2"/>
</dbReference>
<protein>
    <recommendedName>
        <fullName evidence="29">UDP-N-acetylglucosamine transferase subunit ALG13</fullName>
        <ecNumber evidence="29">2.4.1.141</ecNumber>
    </recommendedName>
    <alternativeName>
        <fullName evidence="29">Asparagine-linked glycosylation protein 13</fullName>
    </alternativeName>
</protein>
<evidence type="ECO:0000256" key="16">
    <source>
        <dbReference type="ARBA" id="ARBA00022801"/>
    </source>
</evidence>
<evidence type="ECO:0000256" key="17">
    <source>
        <dbReference type="ARBA" id="ARBA00022960"/>
    </source>
</evidence>
<feature type="transmembrane region" description="Helical" evidence="30">
    <location>
        <begin position="3202"/>
        <end position="3227"/>
    </location>
</feature>
<dbReference type="GO" id="GO:0008764">
    <property type="term" value="F:UDP-N-acetylmuramoylalanine-D-glutamate ligase activity"/>
    <property type="evidence" value="ECO:0007669"/>
    <property type="project" value="InterPro"/>
</dbReference>
<keyword evidence="22 30" id="KW-0472">Membrane</keyword>
<evidence type="ECO:0000256" key="23">
    <source>
        <dbReference type="ARBA" id="ARBA00023163"/>
    </source>
</evidence>
<feature type="transmembrane region" description="Helical" evidence="30">
    <location>
        <begin position="3239"/>
        <end position="3258"/>
    </location>
</feature>
<feature type="transmembrane region" description="Helical" evidence="30">
    <location>
        <begin position="2199"/>
        <end position="2220"/>
    </location>
</feature>
<dbReference type="InterPro" id="IPR005311">
    <property type="entry name" value="PBP_dimer"/>
</dbReference>
<dbReference type="GO" id="GO:0005524">
    <property type="term" value="F:ATP binding"/>
    <property type="evidence" value="ECO:0007669"/>
    <property type="project" value="InterPro"/>
</dbReference>
<dbReference type="PROSITE" id="PS01348">
    <property type="entry name" value="MRAY_2"/>
    <property type="match status" value="1"/>
</dbReference>
<dbReference type="GO" id="GO:0005886">
    <property type="term" value="C:plasma membrane"/>
    <property type="evidence" value="ECO:0007669"/>
    <property type="project" value="UniProtKB-SubCell"/>
</dbReference>
<feature type="domain" description="SpoVT-AbrB" evidence="31">
    <location>
        <begin position="7"/>
        <end position="53"/>
    </location>
</feature>
<feature type="transmembrane region" description="Helical" evidence="30">
    <location>
        <begin position="2378"/>
        <end position="2401"/>
    </location>
</feature>
<dbReference type="InterPro" id="IPR037914">
    <property type="entry name" value="SpoVT-AbrB_sf"/>
</dbReference>
<dbReference type="Gene3D" id="3.40.50.2000">
    <property type="entry name" value="Glycogen Phosphorylase B"/>
    <property type="match status" value="2"/>
</dbReference>
<comment type="subcellular location">
    <subcellularLocation>
        <location evidence="3">Cell membrane</location>
        <topology evidence="3">Multi-pass membrane protein</topology>
    </subcellularLocation>
    <subcellularLocation>
        <location evidence="1">Cell membrane</location>
        <topology evidence="1">Single-pass type II membrane protein</topology>
    </subcellularLocation>
    <subcellularLocation>
        <location evidence="2">Cytoplasm</location>
    </subcellularLocation>
    <subcellularLocation>
        <location evidence="29">Endoplasmic reticulum</location>
    </subcellularLocation>
</comment>
<evidence type="ECO:0000256" key="12">
    <source>
        <dbReference type="ARBA" id="ARBA00022670"/>
    </source>
</evidence>
<dbReference type="NCBIfam" id="TIGR01087">
    <property type="entry name" value="murD"/>
    <property type="match status" value="1"/>
</dbReference>
<evidence type="ECO:0000256" key="14">
    <source>
        <dbReference type="ARBA" id="ARBA00022692"/>
    </source>
</evidence>
<dbReference type="SUPFAM" id="SSF56519">
    <property type="entry name" value="Penicillin binding protein dimerisation domain"/>
    <property type="match status" value="1"/>
</dbReference>
<feature type="transmembrane region" description="Helical" evidence="30">
    <location>
        <begin position="2287"/>
        <end position="2307"/>
    </location>
</feature>
<evidence type="ECO:0000256" key="28">
    <source>
        <dbReference type="ARBA" id="ARBA00048184"/>
    </source>
</evidence>
<dbReference type="Pfam" id="PF03033">
    <property type="entry name" value="Glyco_transf_28"/>
    <property type="match status" value="1"/>
</dbReference>
<dbReference type="GO" id="GO:0005975">
    <property type="term" value="P:carbohydrate metabolic process"/>
    <property type="evidence" value="ECO:0007669"/>
    <property type="project" value="InterPro"/>
</dbReference>
<dbReference type="InterPro" id="IPR020603">
    <property type="entry name" value="MraZ_dom"/>
</dbReference>
<proteinExistence type="inferred from homology"/>
<dbReference type="InterPro" id="IPR004276">
    <property type="entry name" value="GlycoTrans_28_N"/>
</dbReference>
<evidence type="ECO:0000256" key="4">
    <source>
        <dbReference type="ARBA" id="ARBA00004752"/>
    </source>
</evidence>
<dbReference type="CDD" id="cd16321">
    <property type="entry name" value="MraZ_C"/>
    <property type="match status" value="1"/>
</dbReference>
<comment type="subunit">
    <text evidence="7 29">Heterodimer with ALG14 to form a functional enzyme.</text>
</comment>
<dbReference type="CDD" id="cd16320">
    <property type="entry name" value="MraZ_N"/>
    <property type="match status" value="1"/>
</dbReference>
<dbReference type="SUPFAM" id="SSF56601">
    <property type="entry name" value="beta-lactamase/transpeptidase-like"/>
    <property type="match status" value="1"/>
</dbReference>
<keyword evidence="20" id="KW-0805">Transcription regulation</keyword>
<dbReference type="NCBIfam" id="TIGR01133">
    <property type="entry name" value="murG"/>
    <property type="match status" value="1"/>
</dbReference>
<dbReference type="Gene3D" id="3.40.1550.20">
    <property type="entry name" value="Transcriptional regulator MraZ domain"/>
    <property type="match status" value="1"/>
</dbReference>